<evidence type="ECO:0000259" key="1">
    <source>
        <dbReference type="PROSITE" id="PS51186"/>
    </source>
</evidence>
<dbReference type="PANTHER" id="PTHR43451">
    <property type="entry name" value="ACETYLTRANSFERASE (GNAT) FAMILY PROTEIN"/>
    <property type="match status" value="1"/>
</dbReference>
<dbReference type="InterPro" id="IPR016181">
    <property type="entry name" value="Acyl_CoA_acyltransferase"/>
</dbReference>
<dbReference type="AlphaFoldDB" id="A0A4S3K1Q7"/>
<dbReference type="PANTHER" id="PTHR43451:SF1">
    <property type="entry name" value="ACETYLTRANSFERASE"/>
    <property type="match status" value="1"/>
</dbReference>
<evidence type="ECO:0000313" key="2">
    <source>
        <dbReference type="EMBL" id="TDU30965.1"/>
    </source>
</evidence>
<protein>
    <submittedName>
        <fullName evidence="2">GNAT family acetyltransferase</fullName>
    </submittedName>
</protein>
<dbReference type="OrthoDB" id="5355033at2"/>
<keyword evidence="3" id="KW-1185">Reference proteome</keyword>
<comment type="caution">
    <text evidence="2">The sequence shown here is derived from an EMBL/GenBank/DDBJ whole genome shotgun (WGS) entry which is preliminary data.</text>
</comment>
<dbReference type="EMBL" id="SOBT01000008">
    <property type="protein sequence ID" value="TDU30965.1"/>
    <property type="molecule type" value="Genomic_DNA"/>
</dbReference>
<keyword evidence="2" id="KW-0808">Transferase</keyword>
<feature type="domain" description="N-acetyltransferase" evidence="1">
    <location>
        <begin position="1"/>
        <end position="154"/>
    </location>
</feature>
<dbReference type="SUPFAM" id="SSF55729">
    <property type="entry name" value="Acyl-CoA N-acyltransferases (Nat)"/>
    <property type="match status" value="1"/>
</dbReference>
<accession>A0A4S3K1Q7</accession>
<organism evidence="2 3">
    <name type="scientific">Panacagrimonas perspica</name>
    <dbReference type="NCBI Taxonomy" id="381431"/>
    <lineage>
        <taxon>Bacteria</taxon>
        <taxon>Pseudomonadati</taxon>
        <taxon>Pseudomonadota</taxon>
        <taxon>Gammaproteobacteria</taxon>
        <taxon>Nevskiales</taxon>
        <taxon>Nevskiaceae</taxon>
        <taxon>Panacagrimonas</taxon>
    </lineage>
</organism>
<proteinExistence type="predicted"/>
<sequence length="154" mass="17008">MNIRAYLDTDLAAVVELFAASIHELAVHDYDAAQRAAWAPAAPDLAEWSQRLSGQTTLVADAGAGLAGFIACSHDGHIDLLYTSPRHARRGVASALYRAAEQHLRGIGVTEFVTEASLVAAPFFARQGFRVEEEQRVVRRDIEFRRYRMKKTAP</sequence>
<dbReference type="RefSeq" id="WP_133879596.1">
    <property type="nucleotide sequence ID" value="NZ_MWIN01000022.1"/>
</dbReference>
<reference evidence="2 3" key="1">
    <citation type="submission" date="2019-03" db="EMBL/GenBank/DDBJ databases">
        <title>Genomic Encyclopedia of Type Strains, Phase IV (KMG-IV): sequencing the most valuable type-strain genomes for metagenomic binning, comparative biology and taxonomic classification.</title>
        <authorList>
            <person name="Goeker M."/>
        </authorList>
    </citation>
    <scope>NUCLEOTIDE SEQUENCE [LARGE SCALE GENOMIC DNA]</scope>
    <source>
        <strain evidence="2 3">DSM 26377</strain>
    </source>
</reference>
<dbReference type="GO" id="GO:0016747">
    <property type="term" value="F:acyltransferase activity, transferring groups other than amino-acyl groups"/>
    <property type="evidence" value="ECO:0007669"/>
    <property type="project" value="InterPro"/>
</dbReference>
<dbReference type="InterPro" id="IPR000182">
    <property type="entry name" value="GNAT_dom"/>
</dbReference>
<dbReference type="Proteomes" id="UP000295341">
    <property type="component" value="Unassembled WGS sequence"/>
</dbReference>
<gene>
    <name evidence="2" type="ORF">DFR24_0323</name>
</gene>
<evidence type="ECO:0000313" key="3">
    <source>
        <dbReference type="Proteomes" id="UP000295341"/>
    </source>
</evidence>
<dbReference type="Gene3D" id="3.40.630.30">
    <property type="match status" value="1"/>
</dbReference>
<dbReference type="Pfam" id="PF13673">
    <property type="entry name" value="Acetyltransf_10"/>
    <property type="match status" value="1"/>
</dbReference>
<dbReference type="InterPro" id="IPR052564">
    <property type="entry name" value="N-acetyltrans/Recomb-assoc"/>
</dbReference>
<name>A0A4S3K1Q7_9GAMM</name>
<dbReference type="PROSITE" id="PS51186">
    <property type="entry name" value="GNAT"/>
    <property type="match status" value="1"/>
</dbReference>
<dbReference type="CDD" id="cd04301">
    <property type="entry name" value="NAT_SF"/>
    <property type="match status" value="1"/>
</dbReference>